<name>A0A8T0MCU7_PANVG</name>
<dbReference type="AlphaFoldDB" id="A0A8T0MCU7"/>
<evidence type="ECO:0000256" key="1">
    <source>
        <dbReference type="SAM" id="MobiDB-lite"/>
    </source>
</evidence>
<dbReference type="Proteomes" id="UP000823388">
    <property type="component" value="Chromosome 9N"/>
</dbReference>
<reference evidence="2" key="1">
    <citation type="submission" date="2020-05" db="EMBL/GenBank/DDBJ databases">
        <title>WGS assembly of Panicum virgatum.</title>
        <authorList>
            <person name="Lovell J.T."/>
            <person name="Jenkins J."/>
            <person name="Shu S."/>
            <person name="Juenger T.E."/>
            <person name="Schmutz J."/>
        </authorList>
    </citation>
    <scope>NUCLEOTIDE SEQUENCE</scope>
    <source>
        <strain evidence="2">AP13</strain>
    </source>
</reference>
<feature type="region of interest" description="Disordered" evidence="1">
    <location>
        <begin position="83"/>
        <end position="177"/>
    </location>
</feature>
<comment type="caution">
    <text evidence="2">The sequence shown here is derived from an EMBL/GenBank/DDBJ whole genome shotgun (WGS) entry which is preliminary data.</text>
</comment>
<dbReference type="EMBL" id="CM029054">
    <property type="protein sequence ID" value="KAG2533943.1"/>
    <property type="molecule type" value="Genomic_DNA"/>
</dbReference>
<feature type="compositionally biased region" description="Low complexity" evidence="1">
    <location>
        <begin position="84"/>
        <end position="108"/>
    </location>
</feature>
<feature type="compositionally biased region" description="Basic residues" evidence="1">
    <location>
        <begin position="137"/>
        <end position="148"/>
    </location>
</feature>
<keyword evidence="3" id="KW-1185">Reference proteome</keyword>
<accession>A0A8T0MCU7</accession>
<gene>
    <name evidence="2" type="ORF">PVAP13_9NG007351</name>
</gene>
<proteinExistence type="predicted"/>
<evidence type="ECO:0000313" key="3">
    <source>
        <dbReference type="Proteomes" id="UP000823388"/>
    </source>
</evidence>
<protein>
    <submittedName>
        <fullName evidence="2">Uncharacterized protein</fullName>
    </submittedName>
</protein>
<feature type="region of interest" description="Disordered" evidence="1">
    <location>
        <begin position="189"/>
        <end position="225"/>
    </location>
</feature>
<evidence type="ECO:0000313" key="2">
    <source>
        <dbReference type="EMBL" id="KAG2533943.1"/>
    </source>
</evidence>
<sequence>MEVREFRRYADEKMAPNAGELAVFQEEPPHPPRARRDCRGLLLPACLLRRQPRLVPLYDGECFPDDDLGARDRVLRRRRHRLRASVGGAARSGATAAAARRGQRTRSAPAPPTHEGEPDARRNCLPPSPPLWFFSPRPRRRSHRRSHRTPCGSRRTLASALRQAPPPAGRALAPRAAARPRRWRACAGCAHQSPGQRPASRRRGPEAPTSPVPTRPAVQATTGPQSTEHRLDVYLYGTSFVNILGFWLK</sequence>
<organism evidence="2 3">
    <name type="scientific">Panicum virgatum</name>
    <name type="common">Blackwell switchgrass</name>
    <dbReference type="NCBI Taxonomy" id="38727"/>
    <lineage>
        <taxon>Eukaryota</taxon>
        <taxon>Viridiplantae</taxon>
        <taxon>Streptophyta</taxon>
        <taxon>Embryophyta</taxon>
        <taxon>Tracheophyta</taxon>
        <taxon>Spermatophyta</taxon>
        <taxon>Magnoliopsida</taxon>
        <taxon>Liliopsida</taxon>
        <taxon>Poales</taxon>
        <taxon>Poaceae</taxon>
        <taxon>PACMAD clade</taxon>
        <taxon>Panicoideae</taxon>
        <taxon>Panicodae</taxon>
        <taxon>Paniceae</taxon>
        <taxon>Panicinae</taxon>
        <taxon>Panicum</taxon>
        <taxon>Panicum sect. Hiantes</taxon>
    </lineage>
</organism>